<reference evidence="1" key="1">
    <citation type="submission" date="2018-08" db="EMBL/GenBank/DDBJ databases">
        <title>HSV2 whole genome sequences from clinical isolates.</title>
        <authorList>
            <person name="Roychoudhury P."/>
            <person name="Greninger A.L."/>
            <person name="Jerome K.R."/>
            <person name="Johnston C."/>
            <person name="Wald A."/>
            <person name="Xie H."/>
        </authorList>
    </citation>
    <scope>NUCLEOTIDE SEQUENCE</scope>
    <source>
        <strain evidence="1">2000-3429</strain>
    </source>
</reference>
<dbReference type="EMBL" id="MH790661">
    <property type="protein sequence ID" value="QBH85286.1"/>
    <property type="molecule type" value="Genomic_DNA"/>
</dbReference>
<protein>
    <submittedName>
        <fullName evidence="1">Uncharacterized protein</fullName>
    </submittedName>
</protein>
<accession>A0A481TWM7</accession>
<name>A0A481TWM7_HHV2</name>
<organism evidence="1">
    <name type="scientific">Human herpesvirus 2</name>
    <name type="common">HHV-2</name>
    <name type="synonym">Human herpes simplex virus 2</name>
    <dbReference type="NCBI Taxonomy" id="10310"/>
    <lineage>
        <taxon>Viruses</taxon>
        <taxon>Duplodnaviria</taxon>
        <taxon>Heunggongvirae</taxon>
        <taxon>Peploviricota</taxon>
        <taxon>Herviviricetes</taxon>
        <taxon>Herpesvirales</taxon>
        <taxon>Orthoherpesviridae</taxon>
        <taxon>Alphaherpesvirinae</taxon>
        <taxon>Simplexvirus</taxon>
        <taxon>Simplexvirus humanalpha2</taxon>
    </lineage>
</organism>
<sequence length="31" mass="3197">MPPPCTTGTLCFTSRQTETAPTLCAGGPFIP</sequence>
<proteinExistence type="predicted"/>
<organismHost>
    <name type="scientific">Homo sapiens</name>
    <name type="common">Human</name>
    <dbReference type="NCBI Taxonomy" id="9606"/>
</organismHost>
<evidence type="ECO:0000313" key="1">
    <source>
        <dbReference type="EMBL" id="QBH85286.1"/>
    </source>
</evidence>